<evidence type="ECO:0008006" key="4">
    <source>
        <dbReference type="Google" id="ProtNLM"/>
    </source>
</evidence>
<evidence type="ECO:0000313" key="3">
    <source>
        <dbReference type="Proteomes" id="UP001500064"/>
    </source>
</evidence>
<gene>
    <name evidence="2" type="ORF">GCM10009733_007040</name>
</gene>
<keyword evidence="1" id="KW-1133">Transmembrane helix</keyword>
<accession>A0ABP4QM20</accession>
<keyword evidence="1" id="KW-0812">Transmembrane</keyword>
<evidence type="ECO:0000256" key="1">
    <source>
        <dbReference type="SAM" id="Phobius"/>
    </source>
</evidence>
<evidence type="ECO:0000313" key="2">
    <source>
        <dbReference type="EMBL" id="GAA1613537.1"/>
    </source>
</evidence>
<feature type="transmembrane region" description="Helical" evidence="1">
    <location>
        <begin position="200"/>
        <end position="221"/>
    </location>
</feature>
<organism evidence="2 3">
    <name type="scientific">Nonomuraea maheshkhaliensis</name>
    <dbReference type="NCBI Taxonomy" id="419590"/>
    <lineage>
        <taxon>Bacteria</taxon>
        <taxon>Bacillati</taxon>
        <taxon>Actinomycetota</taxon>
        <taxon>Actinomycetes</taxon>
        <taxon>Streptosporangiales</taxon>
        <taxon>Streptosporangiaceae</taxon>
        <taxon>Nonomuraea</taxon>
    </lineage>
</organism>
<sequence>MKVLATWWDGQQTSDLEVFGWKMLYYGRVGKALLLVAGLAVIFDLLDPKTVKSWGDTSKERAERALARSRHNRQAARLSRLRESVMADMMTITAAAHPIVTAATPPMIIGYSIVKATPERVPDGLDVTLDTYRCFHRELMGELPGKGDPDDPKEADRLRYKHVMKRVEAFLVNHLSSDDQAKLALSSKDGDNHAGARMQVVSVLWSLIRVIAFSLAVTLQRAKPFHIFRWIALGLFFVGSLVDLLAS</sequence>
<protein>
    <recommendedName>
        <fullName evidence="4">DUF4239 domain-containing protein</fullName>
    </recommendedName>
</protein>
<reference evidence="3" key="1">
    <citation type="journal article" date="2019" name="Int. J. Syst. Evol. Microbiol.">
        <title>The Global Catalogue of Microorganisms (GCM) 10K type strain sequencing project: providing services to taxonomists for standard genome sequencing and annotation.</title>
        <authorList>
            <consortium name="The Broad Institute Genomics Platform"/>
            <consortium name="The Broad Institute Genome Sequencing Center for Infectious Disease"/>
            <person name="Wu L."/>
            <person name="Ma J."/>
        </authorList>
    </citation>
    <scope>NUCLEOTIDE SEQUENCE [LARGE SCALE GENOMIC DNA]</scope>
    <source>
        <strain evidence="3">JCM 13929</strain>
    </source>
</reference>
<keyword evidence="3" id="KW-1185">Reference proteome</keyword>
<dbReference type="EMBL" id="BAAAMU010000003">
    <property type="protein sequence ID" value="GAA1613537.1"/>
    <property type="molecule type" value="Genomic_DNA"/>
</dbReference>
<dbReference type="Proteomes" id="UP001500064">
    <property type="component" value="Unassembled WGS sequence"/>
</dbReference>
<dbReference type="RefSeq" id="WP_346101388.1">
    <property type="nucleotide sequence ID" value="NZ_BAAAMU010000003.1"/>
</dbReference>
<name>A0ABP4QM20_9ACTN</name>
<comment type="caution">
    <text evidence="2">The sequence shown here is derived from an EMBL/GenBank/DDBJ whole genome shotgun (WGS) entry which is preliminary data.</text>
</comment>
<proteinExistence type="predicted"/>
<feature type="transmembrane region" description="Helical" evidence="1">
    <location>
        <begin position="25"/>
        <end position="46"/>
    </location>
</feature>
<feature type="transmembrane region" description="Helical" evidence="1">
    <location>
        <begin position="227"/>
        <end position="246"/>
    </location>
</feature>
<keyword evidence="1" id="KW-0472">Membrane</keyword>